<dbReference type="EMBL" id="CAJVPI010000593">
    <property type="protein sequence ID" value="CAG8553749.1"/>
    <property type="molecule type" value="Genomic_DNA"/>
</dbReference>
<dbReference type="Proteomes" id="UP000789739">
    <property type="component" value="Unassembled WGS sequence"/>
</dbReference>
<dbReference type="OrthoDB" id="2465129at2759"/>
<sequence>MTWEQTKAKPAILFPDEEECKSILLSKTLDERLKYFEGGDRKIVAALRTLLDVRPSATDISADAILRTSNTKEEYPDRFRRAFPMVAVRSWSQKKSRNDNYPETLNINEEAVFDGIPRTEIPSFTITNSHTNGAHYVQVPSGNLFRSTPCTGSVWETYFGAHHVWKLISEHTMYRFRLETYFEAHHAQVPSGNLFRSASCLETYFGTHHVQAPSGNLFRSAPCTSSVWKPISERIMSGNLFRSTP</sequence>
<evidence type="ECO:0000313" key="2">
    <source>
        <dbReference type="Proteomes" id="UP000789739"/>
    </source>
</evidence>
<protein>
    <submittedName>
        <fullName evidence="1">936_t:CDS:1</fullName>
    </submittedName>
</protein>
<dbReference type="AlphaFoldDB" id="A0A9N9B3K5"/>
<comment type="caution">
    <text evidence="1">The sequence shown here is derived from an EMBL/GenBank/DDBJ whole genome shotgun (WGS) entry which is preliminary data.</text>
</comment>
<reference evidence="1" key="1">
    <citation type="submission" date="2021-06" db="EMBL/GenBank/DDBJ databases">
        <authorList>
            <person name="Kallberg Y."/>
            <person name="Tangrot J."/>
            <person name="Rosling A."/>
        </authorList>
    </citation>
    <scope>NUCLEOTIDE SEQUENCE</scope>
    <source>
        <strain evidence="1">BR232B</strain>
    </source>
</reference>
<feature type="non-terminal residue" evidence="1">
    <location>
        <position position="245"/>
    </location>
</feature>
<name>A0A9N9B3K5_9GLOM</name>
<accession>A0A9N9B3K5</accession>
<keyword evidence="2" id="KW-1185">Reference proteome</keyword>
<evidence type="ECO:0000313" key="1">
    <source>
        <dbReference type="EMBL" id="CAG8553749.1"/>
    </source>
</evidence>
<proteinExistence type="predicted"/>
<gene>
    <name evidence="1" type="ORF">PBRASI_LOCUS5225</name>
</gene>
<organism evidence="1 2">
    <name type="scientific">Paraglomus brasilianum</name>
    <dbReference type="NCBI Taxonomy" id="144538"/>
    <lineage>
        <taxon>Eukaryota</taxon>
        <taxon>Fungi</taxon>
        <taxon>Fungi incertae sedis</taxon>
        <taxon>Mucoromycota</taxon>
        <taxon>Glomeromycotina</taxon>
        <taxon>Glomeromycetes</taxon>
        <taxon>Paraglomerales</taxon>
        <taxon>Paraglomeraceae</taxon>
        <taxon>Paraglomus</taxon>
    </lineage>
</organism>